<dbReference type="Gene3D" id="3.30.70.270">
    <property type="match status" value="1"/>
</dbReference>
<dbReference type="PROSITE" id="PS50887">
    <property type="entry name" value="GGDEF"/>
    <property type="match status" value="1"/>
</dbReference>
<dbReference type="NCBIfam" id="TIGR00254">
    <property type="entry name" value="GGDEF"/>
    <property type="match status" value="1"/>
</dbReference>
<feature type="domain" description="GGDEF" evidence="2">
    <location>
        <begin position="69"/>
        <end position="192"/>
    </location>
</feature>
<dbReference type="InterPro" id="IPR052163">
    <property type="entry name" value="DGC-Regulatory_Protein"/>
</dbReference>
<dbReference type="GO" id="GO:0003824">
    <property type="term" value="F:catalytic activity"/>
    <property type="evidence" value="ECO:0007669"/>
    <property type="project" value="UniProtKB-ARBA"/>
</dbReference>
<dbReference type="InterPro" id="IPR029787">
    <property type="entry name" value="Nucleotide_cyclase"/>
</dbReference>
<evidence type="ECO:0000313" key="3">
    <source>
        <dbReference type="EMBL" id="RST29466.1"/>
    </source>
</evidence>
<dbReference type="AlphaFoldDB" id="A0A429V696"/>
<dbReference type="SMART" id="SM00267">
    <property type="entry name" value="GGDEF"/>
    <property type="match status" value="1"/>
</dbReference>
<evidence type="ECO:0000259" key="2">
    <source>
        <dbReference type="PROSITE" id="PS50887"/>
    </source>
</evidence>
<dbReference type="PANTHER" id="PTHR46663:SF4">
    <property type="entry name" value="DIGUANYLATE CYCLASE DGCT-RELATED"/>
    <property type="match status" value="1"/>
</dbReference>
<keyword evidence="4" id="KW-1185">Reference proteome</keyword>
<dbReference type="Pfam" id="PF00990">
    <property type="entry name" value="GGDEF"/>
    <property type="match status" value="1"/>
</dbReference>
<dbReference type="PANTHER" id="PTHR46663">
    <property type="entry name" value="DIGUANYLATE CYCLASE DGCT-RELATED"/>
    <property type="match status" value="1"/>
</dbReference>
<proteinExistence type="predicted"/>
<dbReference type="CDD" id="cd01949">
    <property type="entry name" value="GGDEF"/>
    <property type="match status" value="1"/>
</dbReference>
<dbReference type="InterPro" id="IPR000160">
    <property type="entry name" value="GGDEF_dom"/>
</dbReference>
<dbReference type="EMBL" id="RWJF01000001">
    <property type="protein sequence ID" value="RST29466.1"/>
    <property type="molecule type" value="Genomic_DNA"/>
</dbReference>
<evidence type="ECO:0000313" key="4">
    <source>
        <dbReference type="Proteomes" id="UP000274661"/>
    </source>
</evidence>
<gene>
    <name evidence="3" type="ORF">HMF7854_00450</name>
</gene>
<accession>A0A429V696</accession>
<dbReference type="InterPro" id="IPR043128">
    <property type="entry name" value="Rev_trsase/Diguanyl_cyclase"/>
</dbReference>
<sequence length="192" mass="20647">MIDVDATLSDPATLQAELARLRGEVARLERRIEELDRLAHHDSLTPLPNRRGFTRQLGQLIARVQRYGDPAAVLFIDLDGLKLINDSFGHPAGDAALLHVAELLTSGLRQSDVVARFGGDEFAVLLDHADRPAAEETAARLIDRVAGADFNHDGSAIPLSVCIGIAVIEDGDTAHAVIARADQAMYEEKAAA</sequence>
<reference evidence="3 4" key="1">
    <citation type="submission" date="2018-12" db="EMBL/GenBank/DDBJ databases">
        <title>Sphingomonas sp. HMF7854 Genome sequencing and assembly.</title>
        <authorList>
            <person name="Cha I."/>
            <person name="Kang H."/>
            <person name="Kim H."/>
            <person name="Kang J."/>
            <person name="Joh K."/>
        </authorList>
    </citation>
    <scope>NUCLEOTIDE SEQUENCE [LARGE SCALE GENOMIC DNA]</scope>
    <source>
        <strain evidence="3 4">HMF7854</strain>
    </source>
</reference>
<dbReference type="FunFam" id="3.30.70.270:FF:000001">
    <property type="entry name" value="Diguanylate cyclase domain protein"/>
    <property type="match status" value="1"/>
</dbReference>
<name>A0A429V696_9SPHN</name>
<protein>
    <submittedName>
        <fullName evidence="3">GGDEF domain-containing protein</fullName>
    </submittedName>
</protein>
<dbReference type="OrthoDB" id="384661at2"/>
<keyword evidence="1" id="KW-0175">Coiled coil</keyword>
<dbReference type="RefSeq" id="WP_126717309.1">
    <property type="nucleotide sequence ID" value="NZ_RWJF01000001.1"/>
</dbReference>
<dbReference type="SUPFAM" id="SSF55073">
    <property type="entry name" value="Nucleotide cyclase"/>
    <property type="match status" value="1"/>
</dbReference>
<organism evidence="3 4">
    <name type="scientific">Sphingomonas ginkgonis</name>
    <dbReference type="NCBI Taxonomy" id="2315330"/>
    <lineage>
        <taxon>Bacteria</taxon>
        <taxon>Pseudomonadati</taxon>
        <taxon>Pseudomonadota</taxon>
        <taxon>Alphaproteobacteria</taxon>
        <taxon>Sphingomonadales</taxon>
        <taxon>Sphingomonadaceae</taxon>
        <taxon>Sphingomonas</taxon>
    </lineage>
</organism>
<dbReference type="Proteomes" id="UP000274661">
    <property type="component" value="Unassembled WGS sequence"/>
</dbReference>
<comment type="caution">
    <text evidence="3">The sequence shown here is derived from an EMBL/GenBank/DDBJ whole genome shotgun (WGS) entry which is preliminary data.</text>
</comment>
<evidence type="ECO:0000256" key="1">
    <source>
        <dbReference type="SAM" id="Coils"/>
    </source>
</evidence>
<feature type="coiled-coil region" evidence="1">
    <location>
        <begin position="11"/>
        <end position="38"/>
    </location>
</feature>